<dbReference type="Gene3D" id="3.30.750.24">
    <property type="entry name" value="STAS domain"/>
    <property type="match status" value="1"/>
</dbReference>
<evidence type="ECO:0000313" key="3">
    <source>
        <dbReference type="Proteomes" id="UP000239209"/>
    </source>
</evidence>
<dbReference type="RefSeq" id="WP_106131555.1">
    <property type="nucleotide sequence ID" value="NZ_PVZG01000062.1"/>
</dbReference>
<dbReference type="EMBL" id="PVZG01000062">
    <property type="protein sequence ID" value="PRY16985.1"/>
    <property type="molecule type" value="Genomic_DNA"/>
</dbReference>
<dbReference type="PROSITE" id="PS50801">
    <property type="entry name" value="STAS"/>
    <property type="match status" value="1"/>
</dbReference>
<dbReference type="InterPro" id="IPR002645">
    <property type="entry name" value="STAS_dom"/>
</dbReference>
<dbReference type="Pfam" id="PF13466">
    <property type="entry name" value="STAS_2"/>
    <property type="match status" value="1"/>
</dbReference>
<dbReference type="Proteomes" id="UP000239209">
    <property type="component" value="Unassembled WGS sequence"/>
</dbReference>
<dbReference type="InterPro" id="IPR036513">
    <property type="entry name" value="STAS_dom_sf"/>
</dbReference>
<dbReference type="OrthoDB" id="4833278at2"/>
<dbReference type="CDD" id="cd07043">
    <property type="entry name" value="STAS_anti-anti-sigma_factors"/>
    <property type="match status" value="1"/>
</dbReference>
<feature type="domain" description="STAS" evidence="1">
    <location>
        <begin position="21"/>
        <end position="117"/>
    </location>
</feature>
<organism evidence="2 3">
    <name type="scientific">Pseudosporangium ferrugineum</name>
    <dbReference type="NCBI Taxonomy" id="439699"/>
    <lineage>
        <taxon>Bacteria</taxon>
        <taxon>Bacillati</taxon>
        <taxon>Actinomycetota</taxon>
        <taxon>Actinomycetes</taxon>
        <taxon>Micromonosporales</taxon>
        <taxon>Micromonosporaceae</taxon>
        <taxon>Pseudosporangium</taxon>
    </lineage>
</organism>
<reference evidence="2 3" key="1">
    <citation type="submission" date="2018-03" db="EMBL/GenBank/DDBJ databases">
        <title>Genomic Encyclopedia of Archaeal and Bacterial Type Strains, Phase II (KMG-II): from individual species to whole genera.</title>
        <authorList>
            <person name="Goeker M."/>
        </authorList>
    </citation>
    <scope>NUCLEOTIDE SEQUENCE [LARGE SCALE GENOMIC DNA]</scope>
    <source>
        <strain evidence="2 3">DSM 45348</strain>
    </source>
</reference>
<sequence length="117" mass="12625">MLFSLTRDSYRDGQEVLCPIGEVDLTTVGHLCGVLIASLSDPAVSSLLVDMSCVTFLDCAGIGALVEARKTAERHHKRYGVIHPRGLPRRVLELSGVLSYLSPATPHHDRGLQAAFA</sequence>
<keyword evidence="3" id="KW-1185">Reference proteome</keyword>
<dbReference type="SUPFAM" id="SSF52091">
    <property type="entry name" value="SpoIIaa-like"/>
    <property type="match status" value="1"/>
</dbReference>
<dbReference type="InterPro" id="IPR058548">
    <property type="entry name" value="MlaB-like_STAS"/>
</dbReference>
<name>A0A2T0R735_9ACTN</name>
<dbReference type="AlphaFoldDB" id="A0A2T0R735"/>
<comment type="caution">
    <text evidence="2">The sequence shown here is derived from an EMBL/GenBank/DDBJ whole genome shotgun (WGS) entry which is preliminary data.</text>
</comment>
<accession>A0A2T0R735</accession>
<gene>
    <name evidence="2" type="ORF">CLV70_1626</name>
</gene>
<proteinExistence type="predicted"/>
<protein>
    <submittedName>
        <fullName evidence="2">Anti-anti-sigma factor</fullName>
    </submittedName>
</protein>
<evidence type="ECO:0000313" key="2">
    <source>
        <dbReference type="EMBL" id="PRY16985.1"/>
    </source>
</evidence>
<evidence type="ECO:0000259" key="1">
    <source>
        <dbReference type="PROSITE" id="PS50801"/>
    </source>
</evidence>